<dbReference type="PANTHER" id="PTHR30250:SF11">
    <property type="entry name" value="O-ANTIGEN TRANSPORTER-RELATED"/>
    <property type="match status" value="1"/>
</dbReference>
<feature type="transmembrane region" description="Helical" evidence="6">
    <location>
        <begin position="382"/>
        <end position="403"/>
    </location>
</feature>
<dbReference type="AlphaFoldDB" id="A0A5R9DW07"/>
<dbReference type="GO" id="GO:0005886">
    <property type="term" value="C:plasma membrane"/>
    <property type="evidence" value="ECO:0007669"/>
    <property type="project" value="UniProtKB-SubCell"/>
</dbReference>
<keyword evidence="4 6" id="KW-1133">Transmembrane helix</keyword>
<dbReference type="Proteomes" id="UP000306420">
    <property type="component" value="Unassembled WGS sequence"/>
</dbReference>
<evidence type="ECO:0000256" key="5">
    <source>
        <dbReference type="ARBA" id="ARBA00023136"/>
    </source>
</evidence>
<evidence type="ECO:0000256" key="6">
    <source>
        <dbReference type="SAM" id="Phobius"/>
    </source>
</evidence>
<dbReference type="OrthoDB" id="6017905at2"/>
<feature type="transmembrane region" description="Helical" evidence="6">
    <location>
        <begin position="173"/>
        <end position="191"/>
    </location>
</feature>
<keyword evidence="2" id="KW-1003">Cell membrane</keyword>
<feature type="transmembrane region" description="Helical" evidence="6">
    <location>
        <begin position="415"/>
        <end position="432"/>
    </location>
</feature>
<feature type="transmembrane region" description="Helical" evidence="6">
    <location>
        <begin position="145"/>
        <end position="167"/>
    </location>
</feature>
<feature type="transmembrane region" description="Helical" evidence="6">
    <location>
        <begin position="328"/>
        <end position="350"/>
    </location>
</feature>
<feature type="transmembrane region" description="Helical" evidence="6">
    <location>
        <begin position="289"/>
        <end position="308"/>
    </location>
</feature>
<name>A0A5R9DW07_9LACT</name>
<sequence>MKQFMKRLAGFSLGPILGAAISLILFPIFTNALPIEEYGRAGTFETLILQIPNFIYIGMDQAFTREYNHMDNKRNLMQQAMLLPLMLGVFLVAVSAVFSVPFSEWLFQSGDYYYIVWYAGVWVLATIVERFLLLSIRMQEKAVEFSSYSLLLKVGNFIVSMGMIFAGVRDFRAVVYGLIFGQILADLVLFFRYRDLLDFRGFQIDPKLIKKMFLFGTPIMIASSLAAALNSIDIIVLTEFSSLTDIGIYKAGSKIGSIIGILKTAFASFWIPTAYRWYEENKSMKHYKFISDIVLFLLSGLFFVILVLRYPISLILSSDGEYLDVQYIMGLLAFPHIMYTLSETTTLGIVFSRKTHYNIFVSIMSLVVSVIINLSLTPFIGFRGAALASTAAYVVFYLARTYFSSRTGFYFGQKKQIITMLIMITAGLINLYPLDYSIFITIGLGLLALVVQIPTIKTALEIKNHPGEWDFT</sequence>
<dbReference type="InterPro" id="IPR050833">
    <property type="entry name" value="Poly_Biosynth_Transport"/>
</dbReference>
<organism evidence="7 8">
    <name type="scientific">Ruoffia tabacinasalis</name>
    <dbReference type="NCBI Taxonomy" id="87458"/>
    <lineage>
        <taxon>Bacteria</taxon>
        <taxon>Bacillati</taxon>
        <taxon>Bacillota</taxon>
        <taxon>Bacilli</taxon>
        <taxon>Lactobacillales</taxon>
        <taxon>Aerococcaceae</taxon>
        <taxon>Ruoffia</taxon>
    </lineage>
</organism>
<evidence type="ECO:0000256" key="4">
    <source>
        <dbReference type="ARBA" id="ARBA00022989"/>
    </source>
</evidence>
<feature type="transmembrane region" description="Helical" evidence="6">
    <location>
        <begin position="80"/>
        <end position="100"/>
    </location>
</feature>
<keyword evidence="3 6" id="KW-0812">Transmembrane</keyword>
<feature type="transmembrane region" description="Helical" evidence="6">
    <location>
        <begin position="212"/>
        <end position="235"/>
    </location>
</feature>
<proteinExistence type="predicted"/>
<accession>A0A5R9DW07</accession>
<feature type="transmembrane region" description="Helical" evidence="6">
    <location>
        <begin position="255"/>
        <end position="277"/>
    </location>
</feature>
<comment type="caution">
    <text evidence="7">The sequence shown here is derived from an EMBL/GenBank/DDBJ whole genome shotgun (WGS) entry which is preliminary data.</text>
</comment>
<dbReference type="EMBL" id="VBSP01000031">
    <property type="protein sequence ID" value="TLQ40311.1"/>
    <property type="molecule type" value="Genomic_DNA"/>
</dbReference>
<dbReference type="InterPro" id="IPR002797">
    <property type="entry name" value="Polysacc_synth"/>
</dbReference>
<evidence type="ECO:0000256" key="3">
    <source>
        <dbReference type="ARBA" id="ARBA00022692"/>
    </source>
</evidence>
<evidence type="ECO:0000256" key="2">
    <source>
        <dbReference type="ARBA" id="ARBA00022475"/>
    </source>
</evidence>
<dbReference type="PANTHER" id="PTHR30250">
    <property type="entry name" value="PST FAMILY PREDICTED COLANIC ACID TRANSPORTER"/>
    <property type="match status" value="1"/>
</dbReference>
<evidence type="ECO:0000256" key="1">
    <source>
        <dbReference type="ARBA" id="ARBA00004651"/>
    </source>
</evidence>
<feature type="transmembrane region" description="Helical" evidence="6">
    <location>
        <begin position="41"/>
        <end position="59"/>
    </location>
</feature>
<keyword evidence="5 6" id="KW-0472">Membrane</keyword>
<feature type="transmembrane region" description="Helical" evidence="6">
    <location>
        <begin position="357"/>
        <end position="376"/>
    </location>
</feature>
<feature type="transmembrane region" description="Helical" evidence="6">
    <location>
        <begin position="438"/>
        <end position="456"/>
    </location>
</feature>
<protein>
    <submittedName>
        <fullName evidence="7">Lipopolysaccharide biosynthesis protein</fullName>
    </submittedName>
</protein>
<feature type="transmembrane region" description="Helical" evidence="6">
    <location>
        <begin position="112"/>
        <end position="133"/>
    </location>
</feature>
<dbReference type="Pfam" id="PF01943">
    <property type="entry name" value="Polysacc_synt"/>
    <property type="match status" value="1"/>
</dbReference>
<comment type="subcellular location">
    <subcellularLocation>
        <location evidence="1">Cell membrane</location>
        <topology evidence="1">Multi-pass membrane protein</topology>
    </subcellularLocation>
</comment>
<evidence type="ECO:0000313" key="7">
    <source>
        <dbReference type="EMBL" id="TLQ40311.1"/>
    </source>
</evidence>
<feature type="transmembrane region" description="Helical" evidence="6">
    <location>
        <begin position="7"/>
        <end position="29"/>
    </location>
</feature>
<reference evidence="7 8" key="1">
    <citation type="submission" date="2019-05" db="EMBL/GenBank/DDBJ databases">
        <title>The metagenome of a microbial culture collection derived from dairy environment covers the genomic content of the human microbiome.</title>
        <authorList>
            <person name="Roder T."/>
            <person name="Wuthrich D."/>
            <person name="Sattari Z."/>
            <person name="Von Ah U."/>
            <person name="Bar C."/>
            <person name="Ronchi F."/>
            <person name="Macpherson A.J."/>
            <person name="Ganal-Vonarburg S.C."/>
            <person name="Bruggmann R."/>
            <person name="Vergeres G."/>
        </authorList>
    </citation>
    <scope>NUCLEOTIDE SEQUENCE [LARGE SCALE GENOMIC DNA]</scope>
    <source>
        <strain evidence="7 8">FAM 24227</strain>
    </source>
</reference>
<dbReference type="RefSeq" id="WP_138404976.1">
    <property type="nucleotide sequence ID" value="NZ_VBSP01000031.1"/>
</dbReference>
<gene>
    <name evidence="7" type="ORF">FEZ33_08480</name>
</gene>
<evidence type="ECO:0000313" key="8">
    <source>
        <dbReference type="Proteomes" id="UP000306420"/>
    </source>
</evidence>